<evidence type="ECO:0000313" key="2">
    <source>
        <dbReference type="EMBL" id="PXW76466.1"/>
    </source>
</evidence>
<evidence type="ECO:0000259" key="1">
    <source>
        <dbReference type="Pfam" id="PF02627"/>
    </source>
</evidence>
<dbReference type="AlphaFoldDB" id="A0A2V3V3Z0"/>
<dbReference type="PANTHER" id="PTHR34846:SF5">
    <property type="entry name" value="CARBOXYMUCONOLACTONE DECARBOXYLASE-LIKE DOMAIN-CONTAINING PROTEIN"/>
    <property type="match status" value="1"/>
</dbReference>
<dbReference type="GO" id="GO:0051920">
    <property type="term" value="F:peroxiredoxin activity"/>
    <property type="evidence" value="ECO:0007669"/>
    <property type="project" value="InterPro"/>
</dbReference>
<dbReference type="Proteomes" id="UP000248014">
    <property type="component" value="Unassembled WGS sequence"/>
</dbReference>
<evidence type="ECO:0000313" key="3">
    <source>
        <dbReference type="Proteomes" id="UP000248014"/>
    </source>
</evidence>
<protein>
    <submittedName>
        <fullName evidence="2">Alkylhydroperoxidase family enzyme</fullName>
    </submittedName>
</protein>
<feature type="domain" description="Carboxymuconolactone decarboxylase-like" evidence="1">
    <location>
        <begin position="57"/>
        <end position="134"/>
    </location>
</feature>
<dbReference type="SUPFAM" id="SSF69118">
    <property type="entry name" value="AhpD-like"/>
    <property type="match status" value="1"/>
</dbReference>
<dbReference type="PANTHER" id="PTHR34846">
    <property type="entry name" value="4-CARBOXYMUCONOLACTONE DECARBOXYLASE FAMILY PROTEIN (AFU_ORTHOLOGUE AFUA_6G11590)"/>
    <property type="match status" value="1"/>
</dbReference>
<keyword evidence="3" id="KW-1185">Reference proteome</keyword>
<dbReference type="OrthoDB" id="9801997at2"/>
<reference evidence="2 3" key="1">
    <citation type="submission" date="2018-05" db="EMBL/GenBank/DDBJ databases">
        <title>Genomic Encyclopedia of Type Strains, Phase IV (KMG-IV): sequencing the most valuable type-strain genomes for metagenomic binning, comparative biology and taxonomic classification.</title>
        <authorList>
            <person name="Goeker M."/>
        </authorList>
    </citation>
    <scope>NUCLEOTIDE SEQUENCE [LARGE SCALE GENOMIC DNA]</scope>
    <source>
        <strain evidence="2 3">DSM 3183</strain>
    </source>
</reference>
<dbReference type="RefSeq" id="WP_110298488.1">
    <property type="nucleotide sequence ID" value="NZ_QJJM01000005.1"/>
</dbReference>
<dbReference type="Pfam" id="PF02627">
    <property type="entry name" value="CMD"/>
    <property type="match status" value="1"/>
</dbReference>
<accession>A0A2V3V3Z0</accession>
<dbReference type="EMBL" id="QJJM01000005">
    <property type="protein sequence ID" value="PXW76466.1"/>
    <property type="molecule type" value="Genomic_DNA"/>
</dbReference>
<gene>
    <name evidence="2" type="ORF">C7451_105241</name>
</gene>
<keyword evidence="2" id="KW-0560">Oxidoreductase</keyword>
<organism evidence="2 3">
    <name type="scientific">Blastomonas natatoria</name>
    <dbReference type="NCBI Taxonomy" id="34015"/>
    <lineage>
        <taxon>Bacteria</taxon>
        <taxon>Pseudomonadati</taxon>
        <taxon>Pseudomonadota</taxon>
        <taxon>Alphaproteobacteria</taxon>
        <taxon>Sphingomonadales</taxon>
        <taxon>Sphingomonadaceae</taxon>
        <taxon>Blastomonas</taxon>
    </lineage>
</organism>
<dbReference type="InterPro" id="IPR003779">
    <property type="entry name" value="CMD-like"/>
</dbReference>
<keyword evidence="2" id="KW-0575">Peroxidase</keyword>
<dbReference type="InterPro" id="IPR029032">
    <property type="entry name" value="AhpD-like"/>
</dbReference>
<dbReference type="Gene3D" id="1.20.1290.10">
    <property type="entry name" value="AhpD-like"/>
    <property type="match status" value="1"/>
</dbReference>
<comment type="caution">
    <text evidence="2">The sequence shown here is derived from an EMBL/GenBank/DDBJ whole genome shotgun (WGS) entry which is preliminary data.</text>
</comment>
<sequence length="214" mass="23964">MPRLRQVPRDEADDYARKLYTALFGDRDPVEQPGTATGTPGNWWTVFALVPDAFRHTTEGFGFYRSDKRMLDPALRELGQTRAGYAVGSRFVYSQHMKAARFAGLSEEQVEAIAHWHVADCFTPIQRAVLAYADALVLQHGRVSDGVFAALKAELSDEEILELTYVTATYMMHGVMSRALRLEYDDVDDPVTEVPASEGATADVMGMVDRRKRD</sequence>
<name>A0A2V3V3Z0_9SPHN</name>
<proteinExistence type="predicted"/>